<comment type="caution">
    <text evidence="1">The sequence shown here is derived from an EMBL/GenBank/DDBJ whole genome shotgun (WGS) entry which is preliminary data.</text>
</comment>
<organism evidence="1 2">
    <name type="scientific">Spirosoma telluris</name>
    <dbReference type="NCBI Taxonomy" id="2183553"/>
    <lineage>
        <taxon>Bacteria</taxon>
        <taxon>Pseudomonadati</taxon>
        <taxon>Bacteroidota</taxon>
        <taxon>Cytophagia</taxon>
        <taxon>Cytophagales</taxon>
        <taxon>Cytophagaceae</taxon>
        <taxon>Spirosoma</taxon>
    </lineage>
</organism>
<dbReference type="EMBL" id="QLII01000001">
    <property type="protein sequence ID" value="RAI74095.1"/>
    <property type="molecule type" value="Genomic_DNA"/>
</dbReference>
<dbReference type="OrthoDB" id="9765926at2"/>
<reference evidence="1 2" key="1">
    <citation type="submission" date="2018-06" db="EMBL/GenBank/DDBJ databases">
        <title>Spirosoma sp. HMF3257 Genome sequencing and assembly.</title>
        <authorList>
            <person name="Kang H."/>
            <person name="Cha I."/>
            <person name="Kim H."/>
            <person name="Kang J."/>
            <person name="Joh K."/>
        </authorList>
    </citation>
    <scope>NUCLEOTIDE SEQUENCE [LARGE SCALE GENOMIC DNA]</scope>
    <source>
        <strain evidence="1 2">HMF3257</strain>
    </source>
</reference>
<keyword evidence="2" id="KW-1185">Reference proteome</keyword>
<sequence>MYRYGQCRNIGQSGSPTISISPSSATLTNATPTASLSAIGSAGALRWSTGETASVISVSASGTYSVTITSPGGCTASASVPIAGADLTLTLTLPQANFASSGSSANFLVDVFEVGDFLLRRAMSPSPSRHLLAIVSPLSIR</sequence>
<protein>
    <recommendedName>
        <fullName evidence="3">Ig-like domain-containing protein</fullName>
    </recommendedName>
</protein>
<gene>
    <name evidence="1" type="ORF">HMF3257_06585</name>
</gene>
<evidence type="ECO:0008006" key="3">
    <source>
        <dbReference type="Google" id="ProtNLM"/>
    </source>
</evidence>
<dbReference type="Proteomes" id="UP000249016">
    <property type="component" value="Unassembled WGS sequence"/>
</dbReference>
<evidence type="ECO:0000313" key="1">
    <source>
        <dbReference type="EMBL" id="RAI74095.1"/>
    </source>
</evidence>
<proteinExistence type="predicted"/>
<accession>A0A327NGZ1</accession>
<dbReference type="RefSeq" id="WP_111340967.1">
    <property type="nucleotide sequence ID" value="NZ_QLII01000001.1"/>
</dbReference>
<dbReference type="AlphaFoldDB" id="A0A327NGZ1"/>
<name>A0A327NGZ1_9BACT</name>
<evidence type="ECO:0000313" key="2">
    <source>
        <dbReference type="Proteomes" id="UP000249016"/>
    </source>
</evidence>